<sequence length="448" mass="50394">MSMTGSSTLGTGSSSATPIRLPGMRPRGTRISLDARMGMPSPRRQGTRYAADRESRPAVEITTSSAQSGTSHGTASRHTPPERTTASRKRGSNTADAELPSSKKPRPEEDSASHSHSKRDSGSAEEPPKQDPAWKSFTPWTCFEQGRKTGAGFEIFEDETATETKNPTPGEIEKDGSYRELCLEENLEHAQRQLRLEIKRIVQDAGLIYGLDVVKSVQPIARQLDLWTPDLRLNLETRLKRWEFWACLRREIGAPPPVGALPNHVVGEDEYWLTVEAIEELRDIMDDVEKAIAEAHQAGSENFGLEYGRRYSKRSLRLLAGYCMGSSAGMVTGDPELAKTDEEEFYIRQAVAWAHIVNHHLNISFHDLGVELLVSKKWQEEIRQRVMKGTRPVNFATLERFWEGERYPPWGIWEARRFGGLPQDPNCERGDPNAKLMFEAGVDEWSNH</sequence>
<evidence type="ECO:0000313" key="2">
    <source>
        <dbReference type="EMBL" id="OWO98488.1"/>
    </source>
</evidence>
<proteinExistence type="predicted"/>
<accession>A0A218YU35</accession>
<gene>
    <name evidence="2" type="ORF">B2J93_2223</name>
</gene>
<dbReference type="OrthoDB" id="3553707at2759"/>
<name>A0A218YU35_9HELO</name>
<keyword evidence="3" id="KW-1185">Reference proteome</keyword>
<dbReference type="AlphaFoldDB" id="A0A218YU35"/>
<evidence type="ECO:0000256" key="1">
    <source>
        <dbReference type="SAM" id="MobiDB-lite"/>
    </source>
</evidence>
<evidence type="ECO:0000313" key="3">
    <source>
        <dbReference type="Proteomes" id="UP000242519"/>
    </source>
</evidence>
<protein>
    <submittedName>
        <fullName evidence="2">Uncharacterized protein</fullName>
    </submittedName>
</protein>
<feature type="compositionally biased region" description="Basic and acidic residues" evidence="1">
    <location>
        <begin position="105"/>
        <end position="129"/>
    </location>
</feature>
<dbReference type="InParanoid" id="A0A218YU35"/>
<feature type="compositionally biased region" description="Polar residues" evidence="1">
    <location>
        <begin position="61"/>
        <end position="77"/>
    </location>
</feature>
<comment type="caution">
    <text evidence="2">The sequence shown here is derived from an EMBL/GenBank/DDBJ whole genome shotgun (WGS) entry which is preliminary data.</text>
</comment>
<dbReference type="Proteomes" id="UP000242519">
    <property type="component" value="Unassembled WGS sequence"/>
</dbReference>
<organism evidence="2 3">
    <name type="scientific">Diplocarpon coronariae</name>
    <dbReference type="NCBI Taxonomy" id="2795749"/>
    <lineage>
        <taxon>Eukaryota</taxon>
        <taxon>Fungi</taxon>
        <taxon>Dikarya</taxon>
        <taxon>Ascomycota</taxon>
        <taxon>Pezizomycotina</taxon>
        <taxon>Leotiomycetes</taxon>
        <taxon>Helotiales</taxon>
        <taxon>Drepanopezizaceae</taxon>
        <taxon>Diplocarpon</taxon>
    </lineage>
</organism>
<feature type="region of interest" description="Disordered" evidence="1">
    <location>
        <begin position="1"/>
        <end position="137"/>
    </location>
</feature>
<dbReference type="EMBL" id="MZNU01000391">
    <property type="protein sequence ID" value="OWO98488.1"/>
    <property type="molecule type" value="Genomic_DNA"/>
</dbReference>
<feature type="compositionally biased region" description="Low complexity" evidence="1">
    <location>
        <begin position="1"/>
        <end position="15"/>
    </location>
</feature>
<reference evidence="2 3" key="1">
    <citation type="submission" date="2017-04" db="EMBL/GenBank/DDBJ databases">
        <title>Draft genome sequence of Marssonina coronaria NL1: causal agent of apple blotch.</title>
        <authorList>
            <person name="Cheng Q."/>
        </authorList>
    </citation>
    <scope>NUCLEOTIDE SEQUENCE [LARGE SCALE GENOMIC DNA]</scope>
    <source>
        <strain evidence="2 3">NL1</strain>
    </source>
</reference>